<evidence type="ECO:0000313" key="5">
    <source>
        <dbReference type="Proteomes" id="UP001497045"/>
    </source>
</evidence>
<comment type="caution">
    <text evidence="4">The sequence shown here is derived from an EMBL/GenBank/DDBJ whole genome shotgun (WGS) entry which is preliminary data.</text>
</comment>
<sequence length="375" mass="42436">MMRKTIAILLASVLTAPAFAQGVPDDLTTMPPVPDDYQPSTTSWGDPDFRGTWPLNDIAELPVNRPPQYGDRYWKTEEEIAAEQGRVEALEEAYENEDEEGTIGLGHWIEYEAGSRRTSMIVEPANGRLPDWTAEGVRRSALMRGSWTVGQTYDWVTDFDSWDRCVTRGFPASMFPFRYNNGIRIFQSPGYVVINLEMLGTRVIPVAGQDEPWPDGLDGWFGNSRGRWVDHNTLEVVTDHVQPGASAFNVATRGVPPNNTMPMSAEVVVTERFHLVGPDTITYEMHYSDPVIWQSDFTTRVNWTRDESYEFFEYACHEGNVQVRNYIVANRVQREQEYERGRMVDPIDPDAGPPPAMDPASRGVGQQTENTEESE</sequence>
<keyword evidence="5" id="KW-1185">Reference proteome</keyword>
<accession>A0ABU9ID67</accession>
<feature type="region of interest" description="Disordered" evidence="2">
    <location>
        <begin position="338"/>
        <end position="375"/>
    </location>
</feature>
<organism evidence="4 5">
    <name type="scientific">Aurantiacibacter gilvus</name>
    <dbReference type="NCBI Taxonomy" id="3139141"/>
    <lineage>
        <taxon>Bacteria</taxon>
        <taxon>Pseudomonadati</taxon>
        <taxon>Pseudomonadota</taxon>
        <taxon>Alphaproteobacteria</taxon>
        <taxon>Sphingomonadales</taxon>
        <taxon>Erythrobacteraceae</taxon>
        <taxon>Aurantiacibacter</taxon>
    </lineage>
</organism>
<name>A0ABU9ID67_9SPHN</name>
<evidence type="ECO:0000256" key="1">
    <source>
        <dbReference type="SAM" id="Coils"/>
    </source>
</evidence>
<reference evidence="4 5" key="1">
    <citation type="submission" date="2024-04" db="EMBL/GenBank/DDBJ databases">
        <title>Aurantiacibacter sp. DGU6 16S ribosomal RNA gene Genome sequencing and assembly.</title>
        <authorList>
            <person name="Park S."/>
        </authorList>
    </citation>
    <scope>NUCLEOTIDE SEQUENCE [LARGE SCALE GENOMIC DNA]</scope>
    <source>
        <strain evidence="4 5">DGU6</strain>
    </source>
</reference>
<dbReference type="RefSeq" id="WP_341672226.1">
    <property type="nucleotide sequence ID" value="NZ_JBBYHV010000001.1"/>
</dbReference>
<evidence type="ECO:0000313" key="4">
    <source>
        <dbReference type="EMBL" id="MEL1249697.1"/>
    </source>
</evidence>
<keyword evidence="3" id="KW-0732">Signal</keyword>
<feature type="signal peptide" evidence="3">
    <location>
        <begin position="1"/>
        <end position="20"/>
    </location>
</feature>
<proteinExistence type="predicted"/>
<dbReference type="EMBL" id="JBBYHV010000001">
    <property type="protein sequence ID" value="MEL1249697.1"/>
    <property type="molecule type" value="Genomic_DNA"/>
</dbReference>
<keyword evidence="1" id="KW-0175">Coiled coil</keyword>
<evidence type="ECO:0000256" key="3">
    <source>
        <dbReference type="SAM" id="SignalP"/>
    </source>
</evidence>
<gene>
    <name evidence="4" type="ORF">AAEO60_03335</name>
</gene>
<dbReference type="Proteomes" id="UP001497045">
    <property type="component" value="Unassembled WGS sequence"/>
</dbReference>
<feature type="coiled-coil region" evidence="1">
    <location>
        <begin position="73"/>
        <end position="100"/>
    </location>
</feature>
<protein>
    <submittedName>
        <fullName evidence="4">Uncharacterized protein</fullName>
    </submittedName>
</protein>
<feature type="chain" id="PRO_5046788230" evidence="3">
    <location>
        <begin position="21"/>
        <end position="375"/>
    </location>
</feature>
<evidence type="ECO:0000256" key="2">
    <source>
        <dbReference type="SAM" id="MobiDB-lite"/>
    </source>
</evidence>